<evidence type="ECO:0000256" key="1">
    <source>
        <dbReference type="SAM" id="MobiDB-lite"/>
    </source>
</evidence>
<feature type="region of interest" description="Disordered" evidence="1">
    <location>
        <begin position="125"/>
        <end position="158"/>
    </location>
</feature>
<evidence type="ECO:0000313" key="3">
    <source>
        <dbReference type="Proteomes" id="UP001487740"/>
    </source>
</evidence>
<proteinExistence type="predicted"/>
<sequence>MGAASRTVPWPSPASLPGAARRPVFLPATLRHHHASPLITTRSSRVSLKRLTLLPHVAATRSALLMAGGAADVFLGHTYTPLGNQCDVGTLNGTRNTTAAALHNIFGANEDVWPNEEPLVPGLAPGDAWEETRDEDSGSLSLLGEGRRKGRGGREGRHRLTVLPPSIYTLVLSLEEKEKEEEEEKESHYKRALSMQICLYGRGRHLSGWLVLLTWRGGMVREWATQRVGKGQPASLSRPTTLSRPHTLHQPCASTPPTALPPREGHLVSRLAATPPPRHHWPPPPDPRAPVPSLLKAPRGPMGFLQQCQLI</sequence>
<reference evidence="2 3" key="1">
    <citation type="submission" date="2023-03" db="EMBL/GenBank/DDBJ databases">
        <title>High-quality genome of Scylla paramamosain provides insights in environmental adaptation.</title>
        <authorList>
            <person name="Zhang L."/>
        </authorList>
    </citation>
    <scope>NUCLEOTIDE SEQUENCE [LARGE SCALE GENOMIC DNA]</scope>
    <source>
        <strain evidence="2">LZ_2023a</strain>
        <tissue evidence="2">Muscle</tissue>
    </source>
</reference>
<feature type="compositionally biased region" description="Basic residues" evidence="1">
    <location>
        <begin position="148"/>
        <end position="158"/>
    </location>
</feature>
<gene>
    <name evidence="2" type="ORF">O3P69_010355</name>
</gene>
<keyword evidence="3" id="KW-1185">Reference proteome</keyword>
<evidence type="ECO:0000313" key="2">
    <source>
        <dbReference type="EMBL" id="KAK8390602.1"/>
    </source>
</evidence>
<feature type="region of interest" description="Disordered" evidence="1">
    <location>
        <begin position="272"/>
        <end position="291"/>
    </location>
</feature>
<comment type="caution">
    <text evidence="2">The sequence shown here is derived from an EMBL/GenBank/DDBJ whole genome shotgun (WGS) entry which is preliminary data.</text>
</comment>
<dbReference type="EMBL" id="JARAKH010000025">
    <property type="protein sequence ID" value="KAK8390602.1"/>
    <property type="molecule type" value="Genomic_DNA"/>
</dbReference>
<organism evidence="2 3">
    <name type="scientific">Scylla paramamosain</name>
    <name type="common">Mud crab</name>
    <dbReference type="NCBI Taxonomy" id="85552"/>
    <lineage>
        <taxon>Eukaryota</taxon>
        <taxon>Metazoa</taxon>
        <taxon>Ecdysozoa</taxon>
        <taxon>Arthropoda</taxon>
        <taxon>Crustacea</taxon>
        <taxon>Multicrustacea</taxon>
        <taxon>Malacostraca</taxon>
        <taxon>Eumalacostraca</taxon>
        <taxon>Eucarida</taxon>
        <taxon>Decapoda</taxon>
        <taxon>Pleocyemata</taxon>
        <taxon>Brachyura</taxon>
        <taxon>Eubrachyura</taxon>
        <taxon>Portunoidea</taxon>
        <taxon>Portunidae</taxon>
        <taxon>Portuninae</taxon>
        <taxon>Scylla</taxon>
    </lineage>
</organism>
<dbReference type="Proteomes" id="UP001487740">
    <property type="component" value="Unassembled WGS sequence"/>
</dbReference>
<accession>A0AAW0TWM3</accession>
<feature type="compositionally biased region" description="Polar residues" evidence="1">
    <location>
        <begin position="234"/>
        <end position="244"/>
    </location>
</feature>
<feature type="region of interest" description="Disordered" evidence="1">
    <location>
        <begin position="229"/>
        <end position="263"/>
    </location>
</feature>
<protein>
    <submittedName>
        <fullName evidence="2">Uncharacterized protein</fullName>
    </submittedName>
</protein>
<dbReference type="AlphaFoldDB" id="A0AAW0TWM3"/>
<name>A0AAW0TWM3_SCYPA</name>